<dbReference type="AlphaFoldDB" id="A0A0R2KWP7"/>
<evidence type="ECO:0008006" key="3">
    <source>
        <dbReference type="Google" id="ProtNLM"/>
    </source>
</evidence>
<protein>
    <recommendedName>
        <fullName evidence="3">Polysaccharide deacetylase</fullName>
    </recommendedName>
</protein>
<dbReference type="PATRIC" id="fig|331679.3.peg.1832"/>
<proteinExistence type="predicted"/>
<dbReference type="PANTHER" id="PTHR34216">
    <property type="match status" value="1"/>
</dbReference>
<dbReference type="InterPro" id="IPR011330">
    <property type="entry name" value="Glyco_hydro/deAcase_b/a-brl"/>
</dbReference>
<gene>
    <name evidence="1" type="ORF">IV81_GL001796</name>
</gene>
<dbReference type="STRING" id="331679.IV81_GL001796"/>
<accession>A0A0R2KWP7</accession>
<dbReference type="GO" id="GO:0005975">
    <property type="term" value="P:carbohydrate metabolic process"/>
    <property type="evidence" value="ECO:0007669"/>
    <property type="project" value="InterPro"/>
</dbReference>
<dbReference type="PANTHER" id="PTHR34216:SF3">
    <property type="entry name" value="POLY-BETA-1,6-N-ACETYL-D-GLUCOSAMINE N-DEACETYLASE"/>
    <property type="match status" value="1"/>
</dbReference>
<name>A0A0R2KWP7_9LACO</name>
<evidence type="ECO:0000313" key="1">
    <source>
        <dbReference type="EMBL" id="KRN93938.1"/>
    </source>
</evidence>
<dbReference type="RefSeq" id="WP_057802801.1">
    <property type="nucleotide sequence ID" value="NZ_JQBX01000009.1"/>
</dbReference>
<dbReference type="InterPro" id="IPR051398">
    <property type="entry name" value="Polysacch_Deacetylase"/>
</dbReference>
<comment type="caution">
    <text evidence="1">The sequence shown here is derived from an EMBL/GenBank/DDBJ whole genome shotgun (WGS) entry which is preliminary data.</text>
</comment>
<dbReference type="EMBL" id="JQBX01000009">
    <property type="protein sequence ID" value="KRN93938.1"/>
    <property type="molecule type" value="Genomic_DNA"/>
</dbReference>
<organism evidence="1 2">
    <name type="scientific">Pediococcus stilesii</name>
    <dbReference type="NCBI Taxonomy" id="331679"/>
    <lineage>
        <taxon>Bacteria</taxon>
        <taxon>Bacillati</taxon>
        <taxon>Bacillota</taxon>
        <taxon>Bacilli</taxon>
        <taxon>Lactobacillales</taxon>
        <taxon>Lactobacillaceae</taxon>
        <taxon>Pediococcus</taxon>
    </lineage>
</organism>
<reference evidence="1 2" key="1">
    <citation type="journal article" date="2015" name="Genome Announc.">
        <title>Expanding the biotechnology potential of lactobacilli through comparative genomics of 213 strains and associated genera.</title>
        <authorList>
            <person name="Sun Z."/>
            <person name="Harris H.M."/>
            <person name="McCann A."/>
            <person name="Guo C."/>
            <person name="Argimon S."/>
            <person name="Zhang W."/>
            <person name="Yang X."/>
            <person name="Jeffery I.B."/>
            <person name="Cooney J.C."/>
            <person name="Kagawa T.F."/>
            <person name="Liu W."/>
            <person name="Song Y."/>
            <person name="Salvetti E."/>
            <person name="Wrobel A."/>
            <person name="Rasinkangas P."/>
            <person name="Parkhill J."/>
            <person name="Rea M.C."/>
            <person name="O'Sullivan O."/>
            <person name="Ritari J."/>
            <person name="Douillard F.P."/>
            <person name="Paul Ross R."/>
            <person name="Yang R."/>
            <person name="Briner A.E."/>
            <person name="Felis G.E."/>
            <person name="de Vos W.M."/>
            <person name="Barrangou R."/>
            <person name="Klaenhammer T.R."/>
            <person name="Caufield P.W."/>
            <person name="Cui Y."/>
            <person name="Zhang H."/>
            <person name="O'Toole P.W."/>
        </authorList>
    </citation>
    <scope>NUCLEOTIDE SEQUENCE [LARGE SCALE GENOMIC DNA]</scope>
    <source>
        <strain evidence="1 2">DSM 18001</strain>
    </source>
</reference>
<dbReference type="SUPFAM" id="SSF88713">
    <property type="entry name" value="Glycoside hydrolase/deacetylase"/>
    <property type="match status" value="1"/>
</dbReference>
<evidence type="ECO:0000313" key="2">
    <source>
        <dbReference type="Proteomes" id="UP000051859"/>
    </source>
</evidence>
<dbReference type="Gene3D" id="3.20.20.370">
    <property type="entry name" value="Glycoside hydrolase/deacetylase"/>
    <property type="match status" value="1"/>
</dbReference>
<sequence>MKKLYLGLISVLVLIFGAFMFIRQIQVKKTAPAKPSANSIKLVAAKKAADQYDYERALTLLKGQSSKSATTLRNSINSTKKELVTWNKPDQFRHLFFHSLIVDPQKAFKSKSARGYADYMVTIPEFNKIIDQVYKNNYVLVGLQDIIQTDKDGKKSTVSINNIKLPKGKKPLILSQDDVSYYKYMKGDGFAKDLFIDKNGEIKNHYVDGGKSQVGNYDLIPIIDQFVKKHPDFSYHGSKGTIALTGYNGVLGYRSSISQSSKKDLPATKTAIKKATTVANAIKKDGWTFASHSWGHINMKESPLSDIQKDNTLWMKEVAPIVGKTNIFIDPFGADVGGSEPYSESNAKYKYLSQQGFNIFCNVDASKPSWGQLGDKFYRNARINVDGIRFQSDLDGSDTVLRQFFNTKQVIDQKDRKLVHK</sequence>
<dbReference type="Proteomes" id="UP000051859">
    <property type="component" value="Unassembled WGS sequence"/>
</dbReference>
<keyword evidence="2" id="KW-1185">Reference proteome</keyword>